<name>A0A1N7SY02_9BURK</name>
<gene>
    <name evidence="1" type="ORF">BN2476_2650003</name>
</gene>
<dbReference type="AlphaFoldDB" id="A0A1N7SY02"/>
<accession>A0A1N7SY02</accession>
<evidence type="ECO:0000313" key="2">
    <source>
        <dbReference type="Proteomes" id="UP000195569"/>
    </source>
</evidence>
<reference evidence="1" key="1">
    <citation type="submission" date="2016-12" db="EMBL/GenBank/DDBJ databases">
        <authorList>
            <person name="Moulin L."/>
        </authorList>
    </citation>
    <scope>NUCLEOTIDE SEQUENCE [LARGE SCALE GENOMIC DNA]</scope>
    <source>
        <strain evidence="1">STM 7183</strain>
    </source>
</reference>
<dbReference type="Proteomes" id="UP000195569">
    <property type="component" value="Unassembled WGS sequence"/>
</dbReference>
<dbReference type="EMBL" id="CYGY02000265">
    <property type="protein sequence ID" value="SIT52271.1"/>
    <property type="molecule type" value="Genomic_DNA"/>
</dbReference>
<comment type="caution">
    <text evidence="1">The sequence shown here is derived from an EMBL/GenBank/DDBJ whole genome shotgun (WGS) entry which is preliminary data.</text>
</comment>
<protein>
    <submittedName>
        <fullName evidence="1">Uncharacterized protein</fullName>
    </submittedName>
</protein>
<sequence length="74" mass="8325">MGKVMRHTLGASLNIRHNLSSSKGPKPLQLKLLTTYIPKTSAFTLAFSTSQRLRTTRASAFTFRHYITPSARNF</sequence>
<evidence type="ECO:0000313" key="1">
    <source>
        <dbReference type="EMBL" id="SIT52271.1"/>
    </source>
</evidence>
<keyword evidence="2" id="KW-1185">Reference proteome</keyword>
<organism evidence="1 2">
    <name type="scientific">Paraburkholderia piptadeniae</name>
    <dbReference type="NCBI Taxonomy" id="1701573"/>
    <lineage>
        <taxon>Bacteria</taxon>
        <taxon>Pseudomonadati</taxon>
        <taxon>Pseudomonadota</taxon>
        <taxon>Betaproteobacteria</taxon>
        <taxon>Burkholderiales</taxon>
        <taxon>Burkholderiaceae</taxon>
        <taxon>Paraburkholderia</taxon>
    </lineage>
</organism>
<proteinExistence type="predicted"/>